<gene>
    <name evidence="3" type="ORF">VPNG_03648</name>
</gene>
<sequence length="271" mass="29305">MDPGTSKQGGKQHGPNRHRQLEQIPSIPPFEGITNSALSRDYLSEGPKALEDQKPHGTKQVQESYAGIDEQPPTQSEKREWLRYNRMDRKCLILEVLVVSIVVIGIILGTVLGTVLSARAHHIASIRESSPVFIPSADSVPIGATFNASFSVGANCTGIGSCDASDPRRRYTAGVSQNLYGSGIDGQAWSCGTCWRLTTFPGVTNSSSIVVTVVTDCPATEENDLCLMKTLEDENVYRMNVDFNLCPESGAPMHLLGNQELGLGEAVRVNC</sequence>
<keyword evidence="2" id="KW-1133">Transmembrane helix</keyword>
<dbReference type="AlphaFoldDB" id="A0A423XCR3"/>
<dbReference type="EMBL" id="LKEB01000017">
    <property type="protein sequence ID" value="ROW13787.1"/>
    <property type="molecule type" value="Genomic_DNA"/>
</dbReference>
<dbReference type="OrthoDB" id="5823761at2759"/>
<dbReference type="Gene3D" id="2.40.40.10">
    <property type="entry name" value="RlpA-like domain"/>
    <property type="match status" value="1"/>
</dbReference>
<dbReference type="SUPFAM" id="SSF50685">
    <property type="entry name" value="Barwin-like endoglucanases"/>
    <property type="match status" value="1"/>
</dbReference>
<keyword evidence="4" id="KW-1185">Reference proteome</keyword>
<name>A0A423XCR3_9PEZI</name>
<evidence type="ECO:0000256" key="2">
    <source>
        <dbReference type="SAM" id="Phobius"/>
    </source>
</evidence>
<dbReference type="Proteomes" id="UP000285146">
    <property type="component" value="Unassembled WGS sequence"/>
</dbReference>
<dbReference type="Pfam" id="PF22514">
    <property type="entry name" value="EXPB1_D1"/>
    <property type="match status" value="1"/>
</dbReference>
<comment type="caution">
    <text evidence="3">The sequence shown here is derived from an EMBL/GenBank/DDBJ whole genome shotgun (WGS) entry which is preliminary data.</text>
</comment>
<organism evidence="3 4">
    <name type="scientific">Cytospora leucostoma</name>
    <dbReference type="NCBI Taxonomy" id="1230097"/>
    <lineage>
        <taxon>Eukaryota</taxon>
        <taxon>Fungi</taxon>
        <taxon>Dikarya</taxon>
        <taxon>Ascomycota</taxon>
        <taxon>Pezizomycotina</taxon>
        <taxon>Sordariomycetes</taxon>
        <taxon>Sordariomycetidae</taxon>
        <taxon>Diaporthales</taxon>
        <taxon>Cytosporaceae</taxon>
        <taxon>Cytospora</taxon>
    </lineage>
</organism>
<keyword evidence="2" id="KW-0812">Transmembrane</keyword>
<evidence type="ECO:0008006" key="5">
    <source>
        <dbReference type="Google" id="ProtNLM"/>
    </source>
</evidence>
<dbReference type="STRING" id="1230097.A0A423XCR3"/>
<dbReference type="InParanoid" id="A0A423XCR3"/>
<accession>A0A423XCR3</accession>
<feature type="transmembrane region" description="Helical" evidence="2">
    <location>
        <begin position="92"/>
        <end position="116"/>
    </location>
</feature>
<keyword evidence="2" id="KW-0472">Membrane</keyword>
<protein>
    <recommendedName>
        <fullName evidence="5">Expansin-like EG45 domain-containing protein</fullName>
    </recommendedName>
</protein>
<feature type="region of interest" description="Disordered" evidence="1">
    <location>
        <begin position="1"/>
        <end position="77"/>
    </location>
</feature>
<reference evidence="3 4" key="1">
    <citation type="submission" date="2015-09" db="EMBL/GenBank/DDBJ databases">
        <title>Host preference determinants of Valsa canker pathogens revealed by comparative genomics.</title>
        <authorList>
            <person name="Yin Z."/>
            <person name="Huang L."/>
        </authorList>
    </citation>
    <scope>NUCLEOTIDE SEQUENCE [LARGE SCALE GENOMIC DNA]</scope>
    <source>
        <strain evidence="3 4">SXYLt</strain>
    </source>
</reference>
<dbReference type="InterPro" id="IPR036908">
    <property type="entry name" value="RlpA-like_sf"/>
</dbReference>
<proteinExistence type="predicted"/>
<evidence type="ECO:0000313" key="3">
    <source>
        <dbReference type="EMBL" id="ROW13787.1"/>
    </source>
</evidence>
<evidence type="ECO:0000313" key="4">
    <source>
        <dbReference type="Proteomes" id="UP000285146"/>
    </source>
</evidence>
<evidence type="ECO:0000256" key="1">
    <source>
        <dbReference type="SAM" id="MobiDB-lite"/>
    </source>
</evidence>